<feature type="compositionally biased region" description="Polar residues" evidence="1">
    <location>
        <begin position="192"/>
        <end position="202"/>
    </location>
</feature>
<accession>A0A0W0G3B8</accession>
<feature type="compositionally biased region" description="Polar residues" evidence="1">
    <location>
        <begin position="125"/>
        <end position="142"/>
    </location>
</feature>
<gene>
    <name evidence="2" type="ORF">WG66_4668</name>
</gene>
<feature type="compositionally biased region" description="Low complexity" evidence="1">
    <location>
        <begin position="430"/>
        <end position="455"/>
    </location>
</feature>
<feature type="compositionally biased region" description="Low complexity" evidence="1">
    <location>
        <begin position="533"/>
        <end position="551"/>
    </location>
</feature>
<name>A0A0W0G3B8_MONRR</name>
<sequence length="1076" mass="117356">MDVSNSADVSTELSAVPENVANDDTQPAQFQDSPNQAEQDHGTSSPPSRPLQIYTKAQIIALHKSPLVSVPTGMPELKDWFGTENEQNLNRKDSEPTTPNSGRERRFRRDADDGAELPSRPSFRSAASQPSQMGNFKHQSMRSNDRDRDLDRDREGQERLRSLSDKFDRDRLSISGVRNKDRDLAPHFAAGSSRTTQQQGTIANRRAENREASKKKVGEASEDWRRGGDTRRIDRTENGRGEREDKERPRSRVRDSSRGRRDSSPSRRDRDDRRERDRDDNDDDPRRWRDDGKRDERMAARRERERGRDKPPHENPWESGGDRRWAIPEDRDVRAKKGAPREKRSTGAEEAREREKEKEPAWMDTYIPPSSGGGILGGKSTDGELDGIQAWKKNMKEKEQKAKAPKPTEAPSGLAVPESSEEPMDEIQQFKKMMQKAQKQRADSPPDAGPASASATKLPDSLVPDSVEVGKPLEATAPTKTNQSITTDPSRSLLSLLTPNDNARSTPQATQPSSGPTVPLKQTEPGSLTVDRSSGNPSPSPGGHSSPPQGSRLLALGGKAVAKQSLQSIPSDVVVAPYAQPIQKPSPSPLSALLGPQAESNPSSVKPPLRSATGFSPFDEQRELAESLRRSSSDRMNALAEGGMSMFDSSSLDYGGPAAGHPAGKGSRFAKFFDAKTKEGVAQPAVPPKATTPVGYSSTSPIPGPRQEAPLANSNGERTVEELFAKLNMGNQFQPQRSNIPPHSGGGNMAFSQQSQNNPHVLQHQQFQSQNPHLRTDPRLEQFIESRNFTPDGLVPGLRSVPPPRNRENGAMFNDPLDETVLLNQRMPLQQQRTMDRLYPGQLPTGFGQQTGRNVGIPVQQQQFRGGPSPTIPSQHISVHNNQQRLPPGLANLGGRPPHDPSQLLGIQGLGSQGLHGGLQHLNPQQHLGFNNFHPQNQNNVGFGGAQLQLRGPPPGGLQNVHHQLGGLGHPGSLDLRNPNQAQLLAMSGLGAGNAGGAGGGVGGGFNHLSSAQLQNPLLAQMRQQPQQQRPPPQMPQHMMPHMLPPHLPQQGPPMTGNSAAQDLMALLMGGVHHRE</sequence>
<feature type="region of interest" description="Disordered" evidence="1">
    <location>
        <begin position="1021"/>
        <end position="1053"/>
    </location>
</feature>
<feature type="compositionally biased region" description="Basic and acidic residues" evidence="1">
    <location>
        <begin position="143"/>
        <end position="185"/>
    </location>
</feature>
<feature type="region of interest" description="Disordered" evidence="1">
    <location>
        <begin position="580"/>
        <end position="633"/>
    </location>
</feature>
<feature type="compositionally biased region" description="Basic and acidic residues" evidence="1">
    <location>
        <begin position="102"/>
        <end position="112"/>
    </location>
</feature>
<feature type="region of interest" description="Disordered" evidence="1">
    <location>
        <begin position="1"/>
        <end position="52"/>
    </location>
</feature>
<proteinExistence type="predicted"/>
<feature type="region of interest" description="Disordered" evidence="1">
    <location>
        <begin position="680"/>
        <end position="709"/>
    </location>
</feature>
<evidence type="ECO:0000313" key="3">
    <source>
        <dbReference type="Proteomes" id="UP000054988"/>
    </source>
</evidence>
<dbReference type="Proteomes" id="UP000054988">
    <property type="component" value="Unassembled WGS sequence"/>
</dbReference>
<organism evidence="2 3">
    <name type="scientific">Moniliophthora roreri</name>
    <name type="common">Frosty pod rot fungus</name>
    <name type="synonym">Monilia roreri</name>
    <dbReference type="NCBI Taxonomy" id="221103"/>
    <lineage>
        <taxon>Eukaryota</taxon>
        <taxon>Fungi</taxon>
        <taxon>Dikarya</taxon>
        <taxon>Basidiomycota</taxon>
        <taxon>Agaricomycotina</taxon>
        <taxon>Agaricomycetes</taxon>
        <taxon>Agaricomycetidae</taxon>
        <taxon>Agaricales</taxon>
        <taxon>Marasmiineae</taxon>
        <taxon>Marasmiaceae</taxon>
        <taxon>Moniliophthora</taxon>
    </lineage>
</organism>
<feature type="compositionally biased region" description="Polar residues" evidence="1">
    <location>
        <begin position="478"/>
        <end position="516"/>
    </location>
</feature>
<reference evidence="2 3" key="1">
    <citation type="submission" date="2015-12" db="EMBL/GenBank/DDBJ databases">
        <title>Draft genome sequence of Moniliophthora roreri, the causal agent of frosty pod rot of cacao.</title>
        <authorList>
            <person name="Aime M.C."/>
            <person name="Diaz-Valderrama J.R."/>
            <person name="Kijpornyongpan T."/>
            <person name="Phillips-Mora W."/>
        </authorList>
    </citation>
    <scope>NUCLEOTIDE SEQUENCE [LARGE SCALE GENOMIC DNA]</scope>
    <source>
        <strain evidence="2 3">MCA 2952</strain>
    </source>
</reference>
<comment type="caution">
    <text evidence="2">The sequence shown here is derived from an EMBL/GenBank/DDBJ whole genome shotgun (WGS) entry which is preliminary data.</text>
</comment>
<feature type="compositionally biased region" description="Basic and acidic residues" evidence="1">
    <location>
        <begin position="205"/>
        <end position="361"/>
    </location>
</feature>
<dbReference type="EMBL" id="LATX01001295">
    <property type="protein sequence ID" value="KTB42869.1"/>
    <property type="molecule type" value="Genomic_DNA"/>
</dbReference>
<evidence type="ECO:0000256" key="1">
    <source>
        <dbReference type="SAM" id="MobiDB-lite"/>
    </source>
</evidence>
<evidence type="ECO:0000313" key="2">
    <source>
        <dbReference type="EMBL" id="KTB42869.1"/>
    </source>
</evidence>
<feature type="compositionally biased region" description="Pro residues" evidence="1">
    <location>
        <begin position="1043"/>
        <end position="1052"/>
    </location>
</feature>
<protein>
    <submittedName>
        <fullName evidence="2">Uncharacterized protein</fullName>
    </submittedName>
</protein>
<feature type="compositionally biased region" description="Polar residues" evidence="1">
    <location>
        <begin position="1"/>
        <end position="13"/>
    </location>
</feature>
<dbReference type="eggNOG" id="ENOG502SC82">
    <property type="taxonomic scope" value="Eukaryota"/>
</dbReference>
<feature type="compositionally biased region" description="Basic and acidic residues" evidence="1">
    <location>
        <begin position="619"/>
        <end position="633"/>
    </location>
</feature>
<dbReference type="AlphaFoldDB" id="A0A0W0G3B8"/>
<feature type="compositionally biased region" description="Polar residues" evidence="1">
    <location>
        <begin position="22"/>
        <end position="46"/>
    </location>
</feature>
<feature type="region of interest" description="Disordered" evidence="1">
    <location>
        <begin position="65"/>
        <end position="562"/>
    </location>
</feature>